<name>A0AAT9GJV8_9BACT</name>
<protein>
    <submittedName>
        <fullName evidence="2">Uncharacterized protein</fullName>
    </submittedName>
</protein>
<gene>
    <name evidence="2" type="ORF">KACHI17_18640</name>
</gene>
<evidence type="ECO:0000313" key="2">
    <source>
        <dbReference type="EMBL" id="BFG70983.1"/>
    </source>
</evidence>
<dbReference type="EMBL" id="AP029612">
    <property type="protein sequence ID" value="BFG70983.1"/>
    <property type="molecule type" value="Genomic_DNA"/>
</dbReference>
<keyword evidence="1" id="KW-0812">Transmembrane</keyword>
<proteinExistence type="predicted"/>
<dbReference type="AlphaFoldDB" id="A0AAT9GJV8"/>
<reference evidence="2" key="1">
    <citation type="submission" date="2024-02" db="EMBL/GenBank/DDBJ databases">
        <title>Sediminibacterium planktonica sp. nov. and Sediminibacterium longus sp. nov., isolated from surface lake and river water.</title>
        <authorList>
            <person name="Watanabe K."/>
            <person name="Takemine S."/>
            <person name="Ishii Y."/>
            <person name="Ogata Y."/>
            <person name="Shindo C."/>
            <person name="Suda W."/>
        </authorList>
    </citation>
    <scope>NUCLEOTIDE SEQUENCE</scope>
    <source>
        <strain evidence="2">KACHI17</strain>
    </source>
</reference>
<evidence type="ECO:0000256" key="1">
    <source>
        <dbReference type="SAM" id="Phobius"/>
    </source>
</evidence>
<keyword evidence="1" id="KW-1133">Transmembrane helix</keyword>
<feature type="transmembrane region" description="Helical" evidence="1">
    <location>
        <begin position="31"/>
        <end position="53"/>
    </location>
</feature>
<keyword evidence="1" id="KW-0472">Membrane</keyword>
<accession>A0AAT9GJV8</accession>
<feature type="transmembrane region" description="Helical" evidence="1">
    <location>
        <begin position="6"/>
        <end position="24"/>
    </location>
</feature>
<sequence length="157" mass="18690">MESFFFFVAPIGFIYVAVVIDKVLNFERFKYLFPITAIVTALGIMNIQFYTGYFSKENTDRNKRIENARVYKDLSKYIDADTKVVINMNSHDDKNVMFYNPSITAYHWWPSKADMEKLLSQRIKVAAFRDHDQYVLPDYVRQYPYLQIIEVNLFSFE</sequence>
<organism evidence="2">
    <name type="scientific">Sediminibacterium sp. KACHI17</name>
    <dbReference type="NCBI Taxonomy" id="1751071"/>
    <lineage>
        <taxon>Bacteria</taxon>
        <taxon>Pseudomonadati</taxon>
        <taxon>Bacteroidota</taxon>
        <taxon>Chitinophagia</taxon>
        <taxon>Chitinophagales</taxon>
        <taxon>Chitinophagaceae</taxon>
        <taxon>Sediminibacterium</taxon>
    </lineage>
</organism>